<sequence>MNKMLLICNDVKSFINNKKYDSEMLKTLITEDSIDIHKKFHNVFIFISNIIAPSKIEEDDRRFIIMDTSSEKRGDQEYFSQSELS</sequence>
<dbReference type="InterPro" id="IPR045455">
    <property type="entry name" value="NrS-1_pol-like_helicase"/>
</dbReference>
<protein>
    <recommendedName>
        <fullName evidence="1">NrS-1 polymerase-like helicase domain-containing protein</fullName>
    </recommendedName>
</protein>
<organism evidence="2 3">
    <name type="scientific">Tritrichomonas musculus</name>
    <dbReference type="NCBI Taxonomy" id="1915356"/>
    <lineage>
        <taxon>Eukaryota</taxon>
        <taxon>Metamonada</taxon>
        <taxon>Parabasalia</taxon>
        <taxon>Tritrichomonadida</taxon>
        <taxon>Tritrichomonadidae</taxon>
        <taxon>Tritrichomonas</taxon>
    </lineage>
</organism>
<evidence type="ECO:0000259" key="1">
    <source>
        <dbReference type="Pfam" id="PF19263"/>
    </source>
</evidence>
<evidence type="ECO:0000313" key="2">
    <source>
        <dbReference type="EMBL" id="KAK8900652.1"/>
    </source>
</evidence>
<accession>A0ABR2LBA4</accession>
<name>A0ABR2LBA4_9EUKA</name>
<comment type="caution">
    <text evidence="2">The sequence shown here is derived from an EMBL/GenBank/DDBJ whole genome shotgun (WGS) entry which is preliminary data.</text>
</comment>
<proteinExistence type="predicted"/>
<keyword evidence="3" id="KW-1185">Reference proteome</keyword>
<reference evidence="2 3" key="1">
    <citation type="submission" date="2024-04" db="EMBL/GenBank/DDBJ databases">
        <title>Tritrichomonas musculus Genome.</title>
        <authorList>
            <person name="Alves-Ferreira E."/>
            <person name="Grigg M."/>
            <person name="Lorenzi H."/>
            <person name="Galac M."/>
        </authorList>
    </citation>
    <scope>NUCLEOTIDE SEQUENCE [LARGE SCALE GENOMIC DNA]</scope>
    <source>
        <strain evidence="2 3">EAF2021</strain>
    </source>
</reference>
<feature type="domain" description="NrS-1 polymerase-like helicase" evidence="1">
    <location>
        <begin position="2"/>
        <end position="62"/>
    </location>
</feature>
<evidence type="ECO:0000313" key="3">
    <source>
        <dbReference type="Proteomes" id="UP001470230"/>
    </source>
</evidence>
<gene>
    <name evidence="2" type="ORF">M9Y10_002982</name>
</gene>
<dbReference type="Pfam" id="PF19263">
    <property type="entry name" value="DUF5906"/>
    <property type="match status" value="1"/>
</dbReference>
<dbReference type="EMBL" id="JAPFFF010000001">
    <property type="protein sequence ID" value="KAK8900652.1"/>
    <property type="molecule type" value="Genomic_DNA"/>
</dbReference>
<dbReference type="Proteomes" id="UP001470230">
    <property type="component" value="Unassembled WGS sequence"/>
</dbReference>